<evidence type="ECO:0000313" key="2">
    <source>
        <dbReference type="Proteomes" id="UP001209318"/>
    </source>
</evidence>
<keyword evidence="2" id="KW-1185">Reference proteome</keyword>
<sequence length="114" mass="13546">MRLTEYPSQTLNVNVEIPIPNDSVIVKKVEIEDLRKQTLTGVYWTMKDLETRINKKQQWIKDNILYVPKFKEILDSENGGFVFYPKMQGQTWSFQASKMAKFLEENFYQIFSNL</sequence>
<dbReference type="Proteomes" id="UP001209318">
    <property type="component" value="Unassembled WGS sequence"/>
</dbReference>
<protein>
    <submittedName>
        <fullName evidence="1">DUF771 domain-containing protein</fullName>
    </submittedName>
</protein>
<dbReference type="EMBL" id="JAOUSF010000001">
    <property type="protein sequence ID" value="MCU9612746.1"/>
    <property type="molecule type" value="Genomic_DNA"/>
</dbReference>
<proteinExistence type="predicted"/>
<reference evidence="1" key="1">
    <citation type="submission" date="2022-10" db="EMBL/GenBank/DDBJ databases">
        <title>Description of Fervidibacillus gen. nov. in the family Fervidibacillaceae fam. nov. with two species, Fervidibacillus albus sp. nov., and Fervidibacillus halotolerans sp. nov., isolated from tidal flat sediments.</title>
        <authorList>
            <person name="Kwon K.K."/>
            <person name="Yang S.-H."/>
        </authorList>
    </citation>
    <scope>NUCLEOTIDE SEQUENCE</scope>
    <source>
        <strain evidence="1">JCM 19140</strain>
    </source>
</reference>
<evidence type="ECO:0000313" key="1">
    <source>
        <dbReference type="EMBL" id="MCU9612746.1"/>
    </source>
</evidence>
<comment type="caution">
    <text evidence="1">The sequence shown here is derived from an EMBL/GenBank/DDBJ whole genome shotgun (WGS) entry which is preliminary data.</text>
</comment>
<organism evidence="1 2">
    <name type="scientific">Perspicuibacillus lycopersici</name>
    <dbReference type="NCBI Taxonomy" id="1325689"/>
    <lineage>
        <taxon>Bacteria</taxon>
        <taxon>Bacillati</taxon>
        <taxon>Bacillota</taxon>
        <taxon>Bacilli</taxon>
        <taxon>Bacillales</taxon>
        <taxon>Bacillaceae</taxon>
        <taxon>Perspicuibacillus</taxon>
    </lineage>
</organism>
<accession>A0AAE3LMA8</accession>
<dbReference type="Pfam" id="PF05595">
    <property type="entry name" value="DUF771"/>
    <property type="match status" value="1"/>
</dbReference>
<gene>
    <name evidence="1" type="ORF">OEV98_04095</name>
</gene>
<dbReference type="InterPro" id="IPR008489">
    <property type="entry name" value="DUF771"/>
</dbReference>
<name>A0AAE3LMA8_9BACI</name>
<dbReference type="AlphaFoldDB" id="A0AAE3LMA8"/>
<dbReference type="RefSeq" id="WP_263071926.1">
    <property type="nucleotide sequence ID" value="NZ_JAOUSF010000001.1"/>
</dbReference>